<feature type="compositionally biased region" description="Low complexity" evidence="1">
    <location>
        <begin position="116"/>
        <end position="126"/>
    </location>
</feature>
<feature type="region of interest" description="Disordered" evidence="1">
    <location>
        <begin position="57"/>
        <end position="84"/>
    </location>
</feature>
<proteinExistence type="predicted"/>
<comment type="caution">
    <text evidence="2">The sequence shown here is derived from an EMBL/GenBank/DDBJ whole genome shotgun (WGS) entry which is preliminary data.</text>
</comment>
<gene>
    <name evidence="2" type="ORF">PEVE_00026286</name>
</gene>
<accession>A0ABN8M7P7</accession>
<organism evidence="2 3">
    <name type="scientific">Porites evermanni</name>
    <dbReference type="NCBI Taxonomy" id="104178"/>
    <lineage>
        <taxon>Eukaryota</taxon>
        <taxon>Metazoa</taxon>
        <taxon>Cnidaria</taxon>
        <taxon>Anthozoa</taxon>
        <taxon>Hexacorallia</taxon>
        <taxon>Scleractinia</taxon>
        <taxon>Fungiina</taxon>
        <taxon>Poritidae</taxon>
        <taxon>Porites</taxon>
    </lineage>
</organism>
<name>A0ABN8M7P7_9CNID</name>
<reference evidence="2 3" key="1">
    <citation type="submission" date="2022-05" db="EMBL/GenBank/DDBJ databases">
        <authorList>
            <consortium name="Genoscope - CEA"/>
            <person name="William W."/>
        </authorList>
    </citation>
    <scope>NUCLEOTIDE SEQUENCE [LARGE SCALE GENOMIC DNA]</scope>
</reference>
<sequence>MHGRKKLTARKELTQTIKHTGVLNHHETQRLGSSVDKFQKEFEKKLKELSVQQSQLIASQRLRDSRRGSLPSSPSIKLGEEEEKKKDVIKSSFSDSALDQCAMVGNGNATLKDPRSGSNTGNNTLSSLPLKLPRIYRNSRKDGSREIEIEDIKSTEKSVENIFDKLKYSRQALDMTRKLSNGYSAMITASPPIMRSTRRASVQAASTLDVEEHVPNRRRLIRRGSCPTLGTKWRMEARTNDLILETNEEEKTAAFSRHLEEMKKCRYLRFPKSIKEDDEEELESLATDA</sequence>
<dbReference type="EMBL" id="CALNXI010000356">
    <property type="protein sequence ID" value="CAH3025506.1"/>
    <property type="molecule type" value="Genomic_DNA"/>
</dbReference>
<evidence type="ECO:0000313" key="3">
    <source>
        <dbReference type="Proteomes" id="UP001159427"/>
    </source>
</evidence>
<dbReference type="Proteomes" id="UP001159427">
    <property type="component" value="Unassembled WGS sequence"/>
</dbReference>
<feature type="region of interest" description="Disordered" evidence="1">
    <location>
        <begin position="106"/>
        <end position="126"/>
    </location>
</feature>
<protein>
    <submittedName>
        <fullName evidence="2">Uncharacterized protein</fullName>
    </submittedName>
</protein>
<evidence type="ECO:0000256" key="1">
    <source>
        <dbReference type="SAM" id="MobiDB-lite"/>
    </source>
</evidence>
<evidence type="ECO:0000313" key="2">
    <source>
        <dbReference type="EMBL" id="CAH3025506.1"/>
    </source>
</evidence>
<keyword evidence="3" id="KW-1185">Reference proteome</keyword>